<feature type="compositionally biased region" description="Polar residues" evidence="1">
    <location>
        <begin position="406"/>
        <end position="415"/>
    </location>
</feature>
<feature type="compositionally biased region" description="Acidic residues" evidence="1">
    <location>
        <begin position="269"/>
        <end position="284"/>
    </location>
</feature>
<organism evidence="2">
    <name type="scientific">Tanacetum cinerariifolium</name>
    <name type="common">Dalmatian daisy</name>
    <name type="synonym">Chrysanthemum cinerariifolium</name>
    <dbReference type="NCBI Taxonomy" id="118510"/>
    <lineage>
        <taxon>Eukaryota</taxon>
        <taxon>Viridiplantae</taxon>
        <taxon>Streptophyta</taxon>
        <taxon>Embryophyta</taxon>
        <taxon>Tracheophyta</taxon>
        <taxon>Spermatophyta</taxon>
        <taxon>Magnoliopsida</taxon>
        <taxon>eudicotyledons</taxon>
        <taxon>Gunneridae</taxon>
        <taxon>Pentapetalae</taxon>
        <taxon>asterids</taxon>
        <taxon>campanulids</taxon>
        <taxon>Asterales</taxon>
        <taxon>Asteraceae</taxon>
        <taxon>Asteroideae</taxon>
        <taxon>Anthemideae</taxon>
        <taxon>Anthemidinae</taxon>
        <taxon>Tanacetum</taxon>
    </lineage>
</organism>
<feature type="region of interest" description="Disordered" evidence="1">
    <location>
        <begin position="406"/>
        <end position="426"/>
    </location>
</feature>
<name>A0A6L2MMN0_TANCI</name>
<proteinExistence type="predicted"/>
<dbReference type="EMBL" id="BKCJ010007040">
    <property type="protein sequence ID" value="GEU75218.1"/>
    <property type="molecule type" value="Genomic_DNA"/>
</dbReference>
<dbReference type="AlphaFoldDB" id="A0A6L2MMN0"/>
<sequence>MNPQETQQVAARDEKWVSFTERVKISSTNVRLEMTVPQKEETFQVVIDLVKNSSCFKAFTIFADILKIFMQQFWYSIKKVQGTDSYKFLLANKKCVVNDDVFRTILDICPRIDHIKEKRSRRENMPFPRFTKETVGVFEVSEPERELVKRKTSSKRRVKKKVTLSLGDNIISDDLDTALEIVKEFVPEPTERRKLGKVTSNPPKKLKGVPDESTIVSATSSEGTDTKPRVLDKEKEITKENVILEWGSEQESKYSKKDKLNNEEKYDNEGDDDEDDETESDEDDIYKYKIRMLKDEDEEMINADVDDSDKGDKDVTDAAKAYAKKTSEVKNDAKKTKLPPISSSLSMSLGFGDQFLKLSSDSCLVSTVKDTKDAKINSLLKVKIQSEVPYTIQEFPSKATVTTLHPPSVSTTPYVPQQTTTSNPTPTITIDAPTITIVVLETEALSVV</sequence>
<evidence type="ECO:0000313" key="2">
    <source>
        <dbReference type="EMBL" id="GEU75218.1"/>
    </source>
</evidence>
<gene>
    <name evidence="2" type="ORF">Tci_047196</name>
</gene>
<reference evidence="2" key="1">
    <citation type="journal article" date="2019" name="Sci. Rep.">
        <title>Draft genome of Tanacetum cinerariifolium, the natural source of mosquito coil.</title>
        <authorList>
            <person name="Yamashiro T."/>
            <person name="Shiraishi A."/>
            <person name="Satake H."/>
            <person name="Nakayama K."/>
        </authorList>
    </citation>
    <scope>NUCLEOTIDE SEQUENCE</scope>
</reference>
<protein>
    <submittedName>
        <fullName evidence="2">Uncharacterized protein</fullName>
    </submittedName>
</protein>
<feature type="region of interest" description="Disordered" evidence="1">
    <location>
        <begin position="250"/>
        <end position="284"/>
    </location>
</feature>
<feature type="compositionally biased region" description="Basic and acidic residues" evidence="1">
    <location>
        <begin position="250"/>
        <end position="268"/>
    </location>
</feature>
<accession>A0A6L2MMN0</accession>
<evidence type="ECO:0000256" key="1">
    <source>
        <dbReference type="SAM" id="MobiDB-lite"/>
    </source>
</evidence>
<feature type="compositionally biased region" description="Polar residues" evidence="1">
    <location>
        <begin position="214"/>
        <end position="223"/>
    </location>
</feature>
<feature type="region of interest" description="Disordered" evidence="1">
    <location>
        <begin position="191"/>
        <end position="234"/>
    </location>
</feature>
<feature type="compositionally biased region" description="Basic and acidic residues" evidence="1">
    <location>
        <begin position="224"/>
        <end position="234"/>
    </location>
</feature>
<comment type="caution">
    <text evidence="2">The sequence shown here is derived from an EMBL/GenBank/DDBJ whole genome shotgun (WGS) entry which is preliminary data.</text>
</comment>
<feature type="compositionally biased region" description="Low complexity" evidence="1">
    <location>
        <begin position="416"/>
        <end position="426"/>
    </location>
</feature>